<dbReference type="Gene3D" id="1.10.10.60">
    <property type="entry name" value="Homeodomain-like"/>
    <property type="match status" value="1"/>
</dbReference>
<dbReference type="Gene3D" id="3.40.50.300">
    <property type="entry name" value="P-loop containing nucleotide triphosphate hydrolases"/>
    <property type="match status" value="1"/>
</dbReference>
<keyword evidence="1" id="KW-0547">Nucleotide-binding</keyword>
<keyword evidence="3" id="KW-0805">Transcription regulation</keyword>
<dbReference type="SMART" id="SM00382">
    <property type="entry name" value="AAA"/>
    <property type="match status" value="1"/>
</dbReference>
<dbReference type="PRINTS" id="PR01590">
    <property type="entry name" value="HTHFIS"/>
</dbReference>
<dbReference type="Pfam" id="PF02954">
    <property type="entry name" value="HTH_8"/>
    <property type="match status" value="1"/>
</dbReference>
<evidence type="ECO:0000259" key="5">
    <source>
        <dbReference type="PROSITE" id="PS50045"/>
    </source>
</evidence>
<gene>
    <name evidence="6" type="ORF">DSLASN_34800</name>
</gene>
<dbReference type="PROSITE" id="PS00688">
    <property type="entry name" value="SIGMA54_INTERACT_3"/>
    <property type="match status" value="1"/>
</dbReference>
<dbReference type="SUPFAM" id="SSF111126">
    <property type="entry name" value="Ligand-binding domain in the NO signalling and Golgi transport"/>
    <property type="match status" value="1"/>
</dbReference>
<keyword evidence="4" id="KW-0804">Transcription</keyword>
<dbReference type="Pfam" id="PF00158">
    <property type="entry name" value="Sigma54_activat"/>
    <property type="match status" value="1"/>
</dbReference>
<dbReference type="PANTHER" id="PTHR32071">
    <property type="entry name" value="TRANSCRIPTIONAL REGULATORY PROTEIN"/>
    <property type="match status" value="1"/>
</dbReference>
<dbReference type="EMBL" id="AP024488">
    <property type="protein sequence ID" value="BCS97848.1"/>
    <property type="molecule type" value="Genomic_DNA"/>
</dbReference>
<dbReference type="InterPro" id="IPR002197">
    <property type="entry name" value="HTH_Fis"/>
</dbReference>
<dbReference type="InterPro" id="IPR027417">
    <property type="entry name" value="P-loop_NTPase"/>
</dbReference>
<dbReference type="InterPro" id="IPR002078">
    <property type="entry name" value="Sigma_54_int"/>
</dbReference>
<accession>A0ABN6F753</accession>
<proteinExistence type="predicted"/>
<evidence type="ECO:0000256" key="4">
    <source>
        <dbReference type="ARBA" id="ARBA00023163"/>
    </source>
</evidence>
<protein>
    <submittedName>
        <fullName evidence="6">Sigma-54-dependent Fis family transcriptional regulator</fullName>
    </submittedName>
</protein>
<dbReference type="PROSITE" id="PS00675">
    <property type="entry name" value="SIGMA54_INTERACT_1"/>
    <property type="match status" value="1"/>
</dbReference>
<dbReference type="InterPro" id="IPR010523">
    <property type="entry name" value="XylR_N"/>
</dbReference>
<dbReference type="Gene3D" id="3.30.1380.20">
    <property type="entry name" value="Trafficking protein particle complex subunit 3"/>
    <property type="match status" value="1"/>
</dbReference>
<keyword evidence="2" id="KW-0067">ATP-binding</keyword>
<dbReference type="SMART" id="SM00989">
    <property type="entry name" value="V4R"/>
    <property type="match status" value="1"/>
</dbReference>
<dbReference type="InterPro" id="IPR025662">
    <property type="entry name" value="Sigma_54_int_dom_ATP-bd_1"/>
</dbReference>
<dbReference type="Proteomes" id="UP001320148">
    <property type="component" value="Chromosome"/>
</dbReference>
<dbReference type="Pfam" id="PF06505">
    <property type="entry name" value="XylR_N"/>
    <property type="match status" value="1"/>
</dbReference>
<dbReference type="InterPro" id="IPR009057">
    <property type="entry name" value="Homeodomain-like_sf"/>
</dbReference>
<evidence type="ECO:0000313" key="6">
    <source>
        <dbReference type="EMBL" id="BCS97848.1"/>
    </source>
</evidence>
<sequence>MELNGMLAEQLSPSEIITQDPNNGFPLFGPSRILSISIATLERFHRDFVEMVDKTTRKRIAERLSYEVGLGQATTLSSLYVFPSPVEHLRAGSKLRGLTGYCHENIATLETTPEGKLIRFTGNWTESFETTIFLKASDRNGQGLSDEPVCIALCGILSGYASAVFGEEILVRETACQAMGETSCHFEGRPAAEWGHGDTPSYHNEDNGGTLESNIIKLREKLGIEKNRPSTPFFATTSPVCKAASFKSILDRTDKVAPTDATVLILGESGSGKEVVARRIHAGSKRKQAPFLAINCAALSPDLLESELFGHVRGAFTGAEKNKKGLFVQAGEGTIFLDEIGDMPLLIQGKLLRALQEREVRPVGGLEDIPVKARIVAATNRNLAEMARKGAFRQDLYYRLSVFPITLPSLMERKEDILPLANTALQKRSPGHPGLTPAAEAALLSHTWPGNVRELENWVEHGLILAGENPIDAADLPEAHTATPQATPSQGIDGDLPSLEELTHRYMEKVLDHTHGNKKEAAQILGIGTATLWRHLKKSAIHG</sequence>
<dbReference type="Gene3D" id="1.10.8.60">
    <property type="match status" value="1"/>
</dbReference>
<name>A0ABN6F753_9BACT</name>
<dbReference type="CDD" id="cd00009">
    <property type="entry name" value="AAA"/>
    <property type="match status" value="1"/>
</dbReference>
<keyword evidence="7" id="KW-1185">Reference proteome</keyword>
<feature type="domain" description="Sigma-54 factor interaction" evidence="5">
    <location>
        <begin position="239"/>
        <end position="464"/>
    </location>
</feature>
<dbReference type="PROSITE" id="PS50045">
    <property type="entry name" value="SIGMA54_INTERACT_4"/>
    <property type="match status" value="1"/>
</dbReference>
<reference evidence="6 7" key="1">
    <citation type="submission" date="2021-02" db="EMBL/GenBank/DDBJ databases">
        <title>Complete genome of Desulfoluna sp. strain ASN36.</title>
        <authorList>
            <person name="Takahashi A."/>
            <person name="Kojima H."/>
            <person name="Fukui M."/>
        </authorList>
    </citation>
    <scope>NUCLEOTIDE SEQUENCE [LARGE SCALE GENOMIC DNA]</scope>
    <source>
        <strain evidence="6 7">ASN36</strain>
    </source>
</reference>
<dbReference type="Pfam" id="PF02830">
    <property type="entry name" value="V4R"/>
    <property type="match status" value="1"/>
</dbReference>
<evidence type="ECO:0000256" key="3">
    <source>
        <dbReference type="ARBA" id="ARBA00023015"/>
    </source>
</evidence>
<dbReference type="InterPro" id="IPR003593">
    <property type="entry name" value="AAA+_ATPase"/>
</dbReference>
<dbReference type="InterPro" id="IPR058031">
    <property type="entry name" value="AAA_lid_NorR"/>
</dbReference>
<evidence type="ECO:0000256" key="2">
    <source>
        <dbReference type="ARBA" id="ARBA00022840"/>
    </source>
</evidence>
<dbReference type="Pfam" id="PF25601">
    <property type="entry name" value="AAA_lid_14"/>
    <property type="match status" value="1"/>
</dbReference>
<dbReference type="InterPro" id="IPR025944">
    <property type="entry name" value="Sigma_54_int_dom_CS"/>
</dbReference>
<organism evidence="6 7">
    <name type="scientific">Desulfoluna limicola</name>
    <dbReference type="NCBI Taxonomy" id="2810562"/>
    <lineage>
        <taxon>Bacteria</taxon>
        <taxon>Pseudomonadati</taxon>
        <taxon>Thermodesulfobacteriota</taxon>
        <taxon>Desulfobacteria</taxon>
        <taxon>Desulfobacterales</taxon>
        <taxon>Desulfolunaceae</taxon>
        <taxon>Desulfoluna</taxon>
    </lineage>
</organism>
<dbReference type="InterPro" id="IPR004096">
    <property type="entry name" value="V4R"/>
</dbReference>
<evidence type="ECO:0000313" key="7">
    <source>
        <dbReference type="Proteomes" id="UP001320148"/>
    </source>
</evidence>
<evidence type="ECO:0000256" key="1">
    <source>
        <dbReference type="ARBA" id="ARBA00022741"/>
    </source>
</evidence>
<dbReference type="SUPFAM" id="SSF52540">
    <property type="entry name" value="P-loop containing nucleoside triphosphate hydrolases"/>
    <property type="match status" value="1"/>
</dbReference>
<dbReference type="InterPro" id="IPR024096">
    <property type="entry name" value="NO_sig/Golgi_transp_ligand-bd"/>
</dbReference>
<dbReference type="SUPFAM" id="SSF46689">
    <property type="entry name" value="Homeodomain-like"/>
    <property type="match status" value="1"/>
</dbReference>